<proteinExistence type="predicted"/>
<evidence type="ECO:0000313" key="2">
    <source>
        <dbReference type="Proteomes" id="UP001252688"/>
    </source>
</evidence>
<comment type="caution">
    <text evidence="1">The sequence shown here is derived from an EMBL/GenBank/DDBJ whole genome shotgun (WGS) entry which is preliminary data.</text>
</comment>
<sequence length="56" mass="6451">MAKVKVKVLKGQVDYSRVGDEIEIDETYVERLVNDGFVLVVEKATKQPRKTKEKDK</sequence>
<name>A0ABU2IIQ1_9LIST</name>
<gene>
    <name evidence="1" type="ORF">QJV37_00200</name>
</gene>
<dbReference type="EMBL" id="JASBAM010000001">
    <property type="protein sequence ID" value="MDT0112542.1"/>
    <property type="molecule type" value="Genomic_DNA"/>
</dbReference>
<organism evidence="1 2">
    <name type="scientific">Listeria cossartiae subsp. cayugensis</name>
    <dbReference type="NCBI Taxonomy" id="2713505"/>
    <lineage>
        <taxon>Bacteria</taxon>
        <taxon>Bacillati</taxon>
        <taxon>Bacillota</taxon>
        <taxon>Bacilli</taxon>
        <taxon>Bacillales</taxon>
        <taxon>Listeriaceae</taxon>
        <taxon>Listeria</taxon>
        <taxon>Listeria cossartiae</taxon>
    </lineage>
</organism>
<protein>
    <recommendedName>
        <fullName evidence="3">Phage protein</fullName>
    </recommendedName>
</protein>
<evidence type="ECO:0008006" key="3">
    <source>
        <dbReference type="Google" id="ProtNLM"/>
    </source>
</evidence>
<dbReference type="RefSeq" id="WP_230909308.1">
    <property type="nucleotide sequence ID" value="NZ_JASAZZ010000001.1"/>
</dbReference>
<dbReference type="Proteomes" id="UP001252688">
    <property type="component" value="Unassembled WGS sequence"/>
</dbReference>
<accession>A0ABU2IIQ1</accession>
<evidence type="ECO:0000313" key="1">
    <source>
        <dbReference type="EMBL" id="MDT0112542.1"/>
    </source>
</evidence>
<reference evidence="1 2" key="1">
    <citation type="submission" date="2023-05" db="EMBL/GenBank/DDBJ databases">
        <title>A Combination of Whole Genome Sequencing and Metagenomics Reveals Diversity of Listeria spp. in Soil Collected from the Nantahala National Forest.</title>
        <authorList>
            <person name="Wang J."/>
            <person name="Schamp C.N."/>
            <person name="Hudson L.K."/>
            <person name="Chaggar H.K."/>
            <person name="Bryan D.W."/>
            <person name="Radosevich M."/>
            <person name="Denes T.G."/>
        </authorList>
    </citation>
    <scope>NUCLEOTIDE SEQUENCE [LARGE SCALE GENOMIC DNA]</scope>
    <source>
        <strain evidence="1 2">UTK S2-0002</strain>
    </source>
</reference>
<keyword evidence="2" id="KW-1185">Reference proteome</keyword>